<dbReference type="NCBIfam" id="TIGR00756">
    <property type="entry name" value="PPR"/>
    <property type="match status" value="5"/>
</dbReference>
<dbReference type="SUPFAM" id="SSF48452">
    <property type="entry name" value="TPR-like"/>
    <property type="match status" value="1"/>
</dbReference>
<feature type="repeat" description="PPR" evidence="3">
    <location>
        <begin position="409"/>
        <end position="443"/>
    </location>
</feature>
<dbReference type="EMBL" id="GL377719">
    <property type="protein sequence ID" value="EFJ05570.1"/>
    <property type="molecule type" value="Genomic_DNA"/>
</dbReference>
<dbReference type="OrthoDB" id="1851534at2759"/>
<feature type="repeat" description="PPR" evidence="3">
    <location>
        <begin position="374"/>
        <end position="408"/>
    </location>
</feature>
<feature type="domain" description="Smr" evidence="4">
    <location>
        <begin position="638"/>
        <end position="721"/>
    </location>
</feature>
<name>D8TCP3_SELML</name>
<evidence type="ECO:0000259" key="4">
    <source>
        <dbReference type="PROSITE" id="PS50828"/>
    </source>
</evidence>
<comment type="similarity">
    <text evidence="1">Belongs to the PPR family. P subfamily.</text>
</comment>
<dbReference type="Pfam" id="PF13041">
    <property type="entry name" value="PPR_2"/>
    <property type="match status" value="2"/>
</dbReference>
<evidence type="ECO:0000256" key="2">
    <source>
        <dbReference type="ARBA" id="ARBA00022737"/>
    </source>
</evidence>
<evidence type="ECO:0000256" key="3">
    <source>
        <dbReference type="PROSITE-ProRule" id="PRU00708"/>
    </source>
</evidence>
<dbReference type="PANTHER" id="PTHR47447">
    <property type="entry name" value="OS03G0856100 PROTEIN"/>
    <property type="match status" value="1"/>
</dbReference>
<dbReference type="Proteomes" id="UP000001514">
    <property type="component" value="Unassembled WGS sequence"/>
</dbReference>
<dbReference type="KEGG" id="smo:SELMODRAFT_449117"/>
<dbReference type="InterPro" id="IPR033443">
    <property type="entry name" value="PROP1-like_PPR_dom"/>
</dbReference>
<protein>
    <recommendedName>
        <fullName evidence="4">Smr domain-containing protein</fullName>
    </recommendedName>
</protein>
<feature type="repeat" description="PPR" evidence="3">
    <location>
        <begin position="198"/>
        <end position="232"/>
    </location>
</feature>
<organism evidence="6">
    <name type="scientific">Selaginella moellendorffii</name>
    <name type="common">Spikemoss</name>
    <dbReference type="NCBI Taxonomy" id="88036"/>
    <lineage>
        <taxon>Eukaryota</taxon>
        <taxon>Viridiplantae</taxon>
        <taxon>Streptophyta</taxon>
        <taxon>Embryophyta</taxon>
        <taxon>Tracheophyta</taxon>
        <taxon>Lycopodiopsida</taxon>
        <taxon>Selaginellales</taxon>
        <taxon>Selaginellaceae</taxon>
        <taxon>Selaginella</taxon>
    </lineage>
</organism>
<keyword evidence="6" id="KW-1185">Reference proteome</keyword>
<keyword evidence="2" id="KW-0677">Repeat</keyword>
<reference evidence="5 6" key="1">
    <citation type="journal article" date="2011" name="Science">
        <title>The Selaginella genome identifies genetic changes associated with the evolution of vascular plants.</title>
        <authorList>
            <person name="Banks J.A."/>
            <person name="Nishiyama T."/>
            <person name="Hasebe M."/>
            <person name="Bowman J.L."/>
            <person name="Gribskov M."/>
            <person name="dePamphilis C."/>
            <person name="Albert V.A."/>
            <person name="Aono N."/>
            <person name="Aoyama T."/>
            <person name="Ambrose B.A."/>
            <person name="Ashton N.W."/>
            <person name="Axtell M.J."/>
            <person name="Barker E."/>
            <person name="Barker M.S."/>
            <person name="Bennetzen J.L."/>
            <person name="Bonawitz N.D."/>
            <person name="Chapple C."/>
            <person name="Cheng C."/>
            <person name="Correa L.G."/>
            <person name="Dacre M."/>
            <person name="DeBarry J."/>
            <person name="Dreyer I."/>
            <person name="Elias M."/>
            <person name="Engstrom E.M."/>
            <person name="Estelle M."/>
            <person name="Feng L."/>
            <person name="Finet C."/>
            <person name="Floyd S.K."/>
            <person name="Frommer W.B."/>
            <person name="Fujita T."/>
            <person name="Gramzow L."/>
            <person name="Gutensohn M."/>
            <person name="Harholt J."/>
            <person name="Hattori M."/>
            <person name="Heyl A."/>
            <person name="Hirai T."/>
            <person name="Hiwatashi Y."/>
            <person name="Ishikawa M."/>
            <person name="Iwata M."/>
            <person name="Karol K.G."/>
            <person name="Koehler B."/>
            <person name="Kolukisaoglu U."/>
            <person name="Kubo M."/>
            <person name="Kurata T."/>
            <person name="Lalonde S."/>
            <person name="Li K."/>
            <person name="Li Y."/>
            <person name="Litt A."/>
            <person name="Lyons E."/>
            <person name="Manning G."/>
            <person name="Maruyama T."/>
            <person name="Michael T.P."/>
            <person name="Mikami K."/>
            <person name="Miyazaki S."/>
            <person name="Morinaga S."/>
            <person name="Murata T."/>
            <person name="Mueller-Roeber B."/>
            <person name="Nelson D.R."/>
            <person name="Obara M."/>
            <person name="Oguri Y."/>
            <person name="Olmstead R.G."/>
            <person name="Onodera N."/>
            <person name="Petersen B.L."/>
            <person name="Pils B."/>
            <person name="Prigge M."/>
            <person name="Rensing S.A."/>
            <person name="Riano-Pachon D.M."/>
            <person name="Roberts A.W."/>
            <person name="Sato Y."/>
            <person name="Scheller H.V."/>
            <person name="Schulz B."/>
            <person name="Schulz C."/>
            <person name="Shakirov E.V."/>
            <person name="Shibagaki N."/>
            <person name="Shinohara N."/>
            <person name="Shippen D.E."/>
            <person name="Soerensen I."/>
            <person name="Sotooka R."/>
            <person name="Sugimoto N."/>
            <person name="Sugita M."/>
            <person name="Sumikawa N."/>
            <person name="Tanurdzic M."/>
            <person name="Theissen G."/>
            <person name="Ulvskov P."/>
            <person name="Wakazuki S."/>
            <person name="Weng J.K."/>
            <person name="Willats W.W."/>
            <person name="Wipf D."/>
            <person name="Wolf P.G."/>
            <person name="Yang L."/>
            <person name="Zimmer A.D."/>
            <person name="Zhu Q."/>
            <person name="Mitros T."/>
            <person name="Hellsten U."/>
            <person name="Loque D."/>
            <person name="Otillar R."/>
            <person name="Salamov A."/>
            <person name="Schmutz J."/>
            <person name="Shapiro H."/>
            <person name="Lindquist E."/>
            <person name="Lucas S."/>
            <person name="Rokhsar D."/>
            <person name="Grigoriev I.V."/>
        </authorList>
    </citation>
    <scope>NUCLEOTIDE SEQUENCE [LARGE SCALE GENOMIC DNA]</scope>
</reference>
<dbReference type="InParanoid" id="D8TCP3"/>
<dbReference type="Pfam" id="PF17177">
    <property type="entry name" value="PPR_long"/>
    <property type="match status" value="1"/>
</dbReference>
<proteinExistence type="inferred from homology"/>
<dbReference type="InterPro" id="IPR002885">
    <property type="entry name" value="PPR_rpt"/>
</dbReference>
<dbReference type="AlphaFoldDB" id="D8TCP3"/>
<feature type="repeat" description="PPR" evidence="3">
    <location>
        <begin position="478"/>
        <end position="512"/>
    </location>
</feature>
<dbReference type="InterPro" id="IPR002625">
    <property type="entry name" value="Smr_dom"/>
</dbReference>
<feature type="repeat" description="PPR" evidence="3">
    <location>
        <begin position="163"/>
        <end position="197"/>
    </location>
</feature>
<dbReference type="Gene3D" id="1.25.40.10">
    <property type="entry name" value="Tetratricopeptide repeat domain"/>
    <property type="match status" value="4"/>
</dbReference>
<dbReference type="InterPro" id="IPR011990">
    <property type="entry name" value="TPR-like_helical_dom_sf"/>
</dbReference>
<dbReference type="PROSITE" id="PS51375">
    <property type="entry name" value="PPR"/>
    <property type="match status" value="5"/>
</dbReference>
<gene>
    <name evidence="5" type="ORF">SELMODRAFT_449117</name>
</gene>
<dbReference type="HOGENOM" id="CLU_347616_0_0_1"/>
<dbReference type="Gramene" id="EFJ05570">
    <property type="protein sequence ID" value="EFJ05570"/>
    <property type="gene ID" value="SELMODRAFT_449117"/>
</dbReference>
<evidence type="ECO:0000313" key="6">
    <source>
        <dbReference type="Proteomes" id="UP000001514"/>
    </source>
</evidence>
<dbReference type="PANTHER" id="PTHR47447:SF17">
    <property type="entry name" value="OS12G0638900 PROTEIN"/>
    <property type="match status" value="1"/>
</dbReference>
<dbReference type="Pfam" id="PF13812">
    <property type="entry name" value="PPR_3"/>
    <property type="match status" value="1"/>
</dbReference>
<dbReference type="OMA" id="GHEICLA"/>
<sequence length="748" mass="82991">MAPMIAPSLLNTGVEGLLHPFNVAHSRTQLFSGFECAGIKKYGIDLLVDGKYFSRFGRQNGHFQRLTAASKRLDETTGNSVEKPELDELIAAIVYQAEIEGSLSNAFQRISTEDWSKVLSNVGKKHWELALAVFGVFKETSSIFLKPNTGIQKNEEDREVVQILKVYTTMVAVLARHGRLEEAEAILTEVQQLGFGLDLFLYNALLGGYAKQGMAERMLDCMLEMQKFGIQPDHVSYEQLVAAYLNSKTPELKLALEVLDHMHSHELKASQKTYSELIAACWKKSEVENADKCFSAMIAAGHSADSKVLVKLMQLHAQKGNHTRTQQLFQMLKQAGLKANSTCYEQLLLAYCKAGCLDQAFTIFRESKQIAKPSLIVYNILLDACAKAGLHLQAMQLYNEVCGSGLKANAITYTSAITALVRSGRCAKAEELYKRMLRLKISPTAHTYTSMIHAYAMKGWTRSGHEVCVTMRSNCQITAVAYNAMLHLYIRGEWYTEAANILSEMDSEDIEPGVPGYGVLIAACGDSSPEIMPLVRTLETSRWETCRIVYQLMFLPLYESCESLLEGSIADLPKDVMAFLQKMAQTKDAEANLSFYNSLMDGLWRKGLKRRAKSVMVAARSLLPWYKRPKLTKMKLLLDLRGLSLGAAQVAVLDWLSGVAQLHEEKSEQQMVLVTGSDSSDKLVVKARKGIKKAVGATLAELGSPFAEDPQGSGRLVASVYDVVQWQAVYGISSALMLLDNTQPYITQ</sequence>
<dbReference type="PROSITE" id="PS50828">
    <property type="entry name" value="SMR"/>
    <property type="match status" value="1"/>
</dbReference>
<evidence type="ECO:0000313" key="5">
    <source>
        <dbReference type="EMBL" id="EFJ05570.1"/>
    </source>
</evidence>
<dbReference type="Pfam" id="PF01535">
    <property type="entry name" value="PPR"/>
    <property type="match status" value="1"/>
</dbReference>
<dbReference type="eggNOG" id="KOG4197">
    <property type="taxonomic scope" value="Eukaryota"/>
</dbReference>
<evidence type="ECO:0000256" key="1">
    <source>
        <dbReference type="ARBA" id="ARBA00007626"/>
    </source>
</evidence>
<accession>D8TCP3</accession>